<gene>
    <name evidence="9" type="ORF">HFC64_10450</name>
    <name evidence="10" type="ORF">SSOP1_3135</name>
    <name evidence="7" type="ORF">SULA_0819</name>
    <name evidence="5" type="ORF">SULB_0821</name>
    <name evidence="6" type="ORF">SULC_0819</name>
    <name evidence="8" type="ORF">SULZ_04230</name>
</gene>
<evidence type="ECO:0000313" key="12">
    <source>
        <dbReference type="Proteomes" id="UP000033085"/>
    </source>
</evidence>
<accession>A0A0E3MFH7</accession>
<dbReference type="EMBL" id="CP050869">
    <property type="protein sequence ID" value="QPG50166.1"/>
    <property type="molecule type" value="Genomic_DNA"/>
</dbReference>
<dbReference type="PRINTS" id="PR01790">
    <property type="entry name" value="SMP30FAMILY"/>
</dbReference>
<dbReference type="PANTHER" id="PTHR10907:SF47">
    <property type="entry name" value="REGUCALCIN"/>
    <property type="match status" value="1"/>
</dbReference>
<proteinExistence type="inferred from homology"/>
<dbReference type="GO" id="GO:0005509">
    <property type="term" value="F:calcium ion binding"/>
    <property type="evidence" value="ECO:0007669"/>
    <property type="project" value="TreeGrafter"/>
</dbReference>
<feature type="binding site" evidence="3">
    <location>
        <position position="17"/>
    </location>
    <ligand>
        <name>a divalent metal cation</name>
        <dbReference type="ChEBI" id="CHEBI:60240"/>
    </ligand>
</feature>
<comment type="cofactor">
    <cofactor evidence="3">
        <name>Zn(2+)</name>
        <dbReference type="ChEBI" id="CHEBI:29105"/>
    </cofactor>
    <text evidence="3">Binds 1 divalent metal cation per subunit.</text>
</comment>
<evidence type="ECO:0000313" key="15">
    <source>
        <dbReference type="Proteomes" id="UP000269431"/>
    </source>
</evidence>
<evidence type="ECO:0000313" key="7">
    <source>
        <dbReference type="EMBL" id="AKA78574.1"/>
    </source>
</evidence>
<feature type="binding site" evidence="3">
    <location>
        <position position="198"/>
    </location>
    <ligand>
        <name>a divalent metal cation</name>
        <dbReference type="ChEBI" id="CHEBI:60240"/>
    </ligand>
</feature>
<evidence type="ECO:0000313" key="11">
    <source>
        <dbReference type="Proteomes" id="UP000033057"/>
    </source>
</evidence>
<reference evidence="6" key="5">
    <citation type="submission" date="2018-10" db="EMBL/GenBank/DDBJ databases">
        <authorList>
            <person name="McCarthy S."/>
            <person name="Gradnigo J."/>
            <person name="Johnson T."/>
            <person name="Payne S."/>
            <person name="Lipzen A."/>
            <person name="Schackwitz W."/>
            <person name="Martin J."/>
            <person name="Moriyama E."/>
            <person name="Blum P."/>
        </authorList>
    </citation>
    <scope>NUCLEOTIDE SEQUENCE</scope>
    <source>
        <strain evidence="5">SARC-B</strain>
        <strain evidence="6">SARC-C</strain>
        <strain evidence="7">SULA</strain>
    </source>
</reference>
<organism evidence="6 11">
    <name type="scientific">Saccharolobus solfataricus</name>
    <name type="common">Sulfolobus solfataricus</name>
    <dbReference type="NCBI Taxonomy" id="2287"/>
    <lineage>
        <taxon>Archaea</taxon>
        <taxon>Thermoproteota</taxon>
        <taxon>Thermoprotei</taxon>
        <taxon>Sulfolobales</taxon>
        <taxon>Sulfolobaceae</taxon>
        <taxon>Saccharolobus</taxon>
    </lineage>
</organism>
<evidence type="ECO:0000313" key="9">
    <source>
        <dbReference type="EMBL" id="QPG50166.1"/>
    </source>
</evidence>
<dbReference type="KEGG" id="ssof:SULC_0819"/>
<dbReference type="Proteomes" id="UP000076770">
    <property type="component" value="Chromosome i"/>
</dbReference>
<dbReference type="Proteomes" id="UP000033106">
    <property type="component" value="Chromosome"/>
</dbReference>
<dbReference type="EMBL" id="CP011055">
    <property type="protein sequence ID" value="AKA73184.1"/>
    <property type="molecule type" value="Genomic_DNA"/>
</dbReference>
<dbReference type="RefSeq" id="WP_009990697.1">
    <property type="nucleotide sequence ID" value="NZ_CP011055.2"/>
</dbReference>
<dbReference type="Pfam" id="PF08450">
    <property type="entry name" value="SGL"/>
    <property type="match status" value="1"/>
</dbReference>
<dbReference type="Proteomes" id="UP000269431">
    <property type="component" value="Chromosome"/>
</dbReference>
<dbReference type="EMBL" id="CP011056">
    <property type="protein sequence ID" value="AKA75882.1"/>
    <property type="molecule type" value="Genomic_DNA"/>
</dbReference>
<dbReference type="Proteomes" id="UP000033085">
    <property type="component" value="Chromosome"/>
</dbReference>
<dbReference type="GO" id="GO:0004341">
    <property type="term" value="F:gluconolactonase activity"/>
    <property type="evidence" value="ECO:0007669"/>
    <property type="project" value="TreeGrafter"/>
</dbReference>
<sequence>MEIELKTLGNYKAILGESPVYDREGNRLFWVDIDGKKVIVNNLDTNEEKYYDTPDLVTSLCLIDYKRIIVTLRHGFHTLNLTTGEITPYLELENNGENRFNDGKCDIRDRYWAGTMNLHIENPKPTASLYKLEGQRLTKVLDKLYRSNGLGWDPDNKLFYLIDTPLRKVFQFDFDKDKGDIYNKRIVMDFKYEPGRPDGMTIDEEGYLWIAHSAGGKVSRWNPKNGEKVSEIKLPVLYVSSVTFGSPEMNQIFITTMSKGGEPLAGRLFTAKMNIKGLQSYKFLT</sequence>
<dbReference type="Proteomes" id="UP000594632">
    <property type="component" value="Chromosome"/>
</dbReference>
<evidence type="ECO:0000256" key="2">
    <source>
        <dbReference type="PIRSR" id="PIRSR605511-1"/>
    </source>
</evidence>
<dbReference type="Proteomes" id="UP000033057">
    <property type="component" value="Chromosome"/>
</dbReference>
<dbReference type="OrthoDB" id="341532at2157"/>
<evidence type="ECO:0000313" key="13">
    <source>
        <dbReference type="Proteomes" id="UP000033106"/>
    </source>
</evidence>
<dbReference type="PATRIC" id="fig|2287.6.peg.865"/>
<evidence type="ECO:0000313" key="6">
    <source>
        <dbReference type="EMBL" id="AKA75882.1"/>
    </source>
</evidence>
<reference evidence="10" key="3">
    <citation type="submission" date="2016-04" db="EMBL/GenBank/DDBJ databases">
        <authorList>
            <person name="Evans L.H."/>
            <person name="Alamgir A."/>
            <person name="Owens N."/>
            <person name="Weber N.D."/>
            <person name="Virtaneva K."/>
            <person name="Barbian K."/>
            <person name="Babar A."/>
            <person name="Rosenke K."/>
        </authorList>
    </citation>
    <scope>NUCLEOTIDE SEQUENCE</scope>
    <source>
        <strain evidence="10">P1</strain>
    </source>
</reference>
<keyword evidence="3" id="KW-0479">Metal-binding</keyword>
<dbReference type="InterPro" id="IPR013658">
    <property type="entry name" value="SGL"/>
</dbReference>
<dbReference type="FunFam" id="2.120.10.30:FF:000139">
    <property type="entry name" value="SMP-30/Gluconolaconase/LRE domain protein"/>
    <property type="match status" value="1"/>
</dbReference>
<dbReference type="InterPro" id="IPR011042">
    <property type="entry name" value="6-blade_b-propeller_TolB-like"/>
</dbReference>
<dbReference type="GeneID" id="1453061"/>
<dbReference type="EMBL" id="CP011057">
    <property type="protein sequence ID" value="AKA78574.1"/>
    <property type="molecule type" value="Genomic_DNA"/>
</dbReference>
<comment type="similarity">
    <text evidence="1">Belongs to the SMP-30/CGR1 family.</text>
</comment>
<dbReference type="PANTHER" id="PTHR10907">
    <property type="entry name" value="REGUCALCIN"/>
    <property type="match status" value="1"/>
</dbReference>
<reference evidence="8 15" key="4">
    <citation type="journal article" date="2018" name="Proc. Natl. Acad. Sci. U.S.A.">
        <title>Nonmutational mechanism of inheritance in the Archaeon Sulfolobus solfataricus.</title>
        <authorList>
            <person name="Payne S."/>
            <person name="McCarthy S."/>
            <person name="Johnson T."/>
            <person name="North E."/>
            <person name="Blum P."/>
        </authorList>
    </citation>
    <scope>NUCLEOTIDE SEQUENCE [LARGE SCALE GENOMIC DNA]</scope>
    <source>
        <strain evidence="8 15">SUL120</strain>
    </source>
</reference>
<reference evidence="11 12" key="1">
    <citation type="journal article" date="2015" name="Genome Announc.">
        <title>Complete Genome Sequence of Sulfolobus solfataricus Strain 98/2 and Evolved Derivatives.</title>
        <authorList>
            <person name="McCarthy S."/>
            <person name="Gradnigo J."/>
            <person name="Johnson T."/>
            <person name="Payne S."/>
            <person name="Lipzen A."/>
            <person name="Martin J."/>
            <person name="Schackwitz W."/>
            <person name="Moriyama E."/>
            <person name="Blum P."/>
        </authorList>
    </citation>
    <scope>NUCLEOTIDE SEQUENCE [LARGE SCALE GENOMIC DNA]</scope>
    <source>
        <strain evidence="11">98/2 SULC</strain>
        <strain evidence="5">SARC-B</strain>
        <strain evidence="6">SARC-C</strain>
        <strain evidence="7 13">SULA</strain>
        <strain evidence="12">SULB</strain>
    </source>
</reference>
<protein>
    <submittedName>
        <fullName evidence="10">Gluconolaconase</fullName>
    </submittedName>
    <submittedName>
        <fullName evidence="6">SMP-30/gluconolactonase/LRE family protein</fullName>
    </submittedName>
</protein>
<reference evidence="9 16" key="6">
    <citation type="journal article" date="2020" name="Nat. Commun.">
        <title>The structures of two archaeal type IV pili illuminate evolutionary relationships.</title>
        <authorList>
            <person name="Wang F."/>
            <person name="Baquero D.P."/>
            <person name="Su Z."/>
            <person name="Beltran L.C."/>
            <person name="Prangishvili D."/>
            <person name="Krupovic M."/>
            <person name="Egelman E.H."/>
        </authorList>
    </citation>
    <scope>NUCLEOTIDE SEQUENCE [LARGE SCALE GENOMIC DNA]</scope>
    <source>
        <strain evidence="9 16">POZ149</strain>
    </source>
</reference>
<dbReference type="EMBL" id="CP033241">
    <property type="protein sequence ID" value="AZF83367.1"/>
    <property type="molecule type" value="Genomic_DNA"/>
</dbReference>
<dbReference type="KEGG" id="ssoa:SULA_0819"/>
<name>A0A0E3MFH7_SACSO</name>
<feature type="active site" description="Proton donor/acceptor" evidence="2">
    <location>
        <position position="198"/>
    </location>
</feature>
<evidence type="ECO:0000256" key="1">
    <source>
        <dbReference type="ARBA" id="ARBA00008853"/>
    </source>
</evidence>
<feature type="domain" description="SMP-30/Gluconolactonase/LRE-like region" evidence="4">
    <location>
        <begin position="15"/>
        <end position="257"/>
    </location>
</feature>
<dbReference type="InterPro" id="IPR005511">
    <property type="entry name" value="SMP-30"/>
</dbReference>
<feature type="binding site" evidence="3">
    <location>
        <position position="99"/>
    </location>
    <ligand>
        <name>substrate</name>
    </ligand>
</feature>
<dbReference type="GO" id="GO:0019853">
    <property type="term" value="P:L-ascorbic acid biosynthetic process"/>
    <property type="evidence" value="ECO:0007669"/>
    <property type="project" value="TreeGrafter"/>
</dbReference>
<dbReference type="GeneID" id="44128761"/>
<feature type="binding site" evidence="3">
    <location>
        <position position="101"/>
    </location>
    <ligand>
        <name>substrate</name>
    </ligand>
</feature>
<dbReference type="Gene3D" id="2.120.10.30">
    <property type="entry name" value="TolB, C-terminal domain"/>
    <property type="match status" value="1"/>
</dbReference>
<evidence type="ECO:0000256" key="3">
    <source>
        <dbReference type="PIRSR" id="PIRSR605511-2"/>
    </source>
</evidence>
<reference evidence="14" key="2">
    <citation type="submission" date="2016-04" db="EMBL/GenBank/DDBJ databases">
        <authorList>
            <person name="Shah S.A."/>
            <person name="Garrett R.A."/>
        </authorList>
    </citation>
    <scope>NUCLEOTIDE SEQUENCE [LARGE SCALE GENOMIC DNA]</scope>
    <source>
        <strain evidence="14">ATCC 35091 / DSM 1616 / JCM 8930 / NBRC 15331 / P1</strain>
    </source>
</reference>
<dbReference type="KEGG" id="ssol:SULB_0821"/>
<dbReference type="EMBL" id="LT549890">
    <property type="protein sequence ID" value="SAI86689.1"/>
    <property type="molecule type" value="Genomic_DNA"/>
</dbReference>
<dbReference type="SUPFAM" id="SSF63829">
    <property type="entry name" value="Calcium-dependent phosphotriesterase"/>
    <property type="match status" value="1"/>
</dbReference>
<feature type="binding site" evidence="3">
    <location>
        <position position="148"/>
    </location>
    <ligand>
        <name>a divalent metal cation</name>
        <dbReference type="ChEBI" id="CHEBI:60240"/>
    </ligand>
</feature>
<evidence type="ECO:0000259" key="4">
    <source>
        <dbReference type="Pfam" id="PF08450"/>
    </source>
</evidence>
<evidence type="ECO:0000313" key="10">
    <source>
        <dbReference type="EMBL" id="SAI86689.1"/>
    </source>
</evidence>
<keyword evidence="3" id="KW-0862">Zinc</keyword>
<evidence type="ECO:0000313" key="14">
    <source>
        <dbReference type="Proteomes" id="UP000076770"/>
    </source>
</evidence>
<evidence type="ECO:0000313" key="16">
    <source>
        <dbReference type="Proteomes" id="UP000594632"/>
    </source>
</evidence>
<evidence type="ECO:0000313" key="8">
    <source>
        <dbReference type="EMBL" id="AZF83367.1"/>
    </source>
</evidence>
<evidence type="ECO:0000313" key="5">
    <source>
        <dbReference type="EMBL" id="AKA73184.1"/>
    </source>
</evidence>
<dbReference type="AlphaFoldDB" id="A0A0E3MFH7"/>